<feature type="compositionally biased region" description="Polar residues" evidence="8">
    <location>
        <begin position="1"/>
        <end position="12"/>
    </location>
</feature>
<evidence type="ECO:0000256" key="8">
    <source>
        <dbReference type="SAM" id="MobiDB-lite"/>
    </source>
</evidence>
<dbReference type="InterPro" id="IPR001680">
    <property type="entry name" value="WD40_rpt"/>
</dbReference>
<gene>
    <name evidence="9 11" type="ORF">P152DRAFT_414546</name>
</gene>
<dbReference type="HAMAP" id="MF_03056">
    <property type="entry name" value="TRM82"/>
    <property type="match status" value="1"/>
</dbReference>
<keyword evidence="3 6" id="KW-0819">tRNA processing</keyword>
<comment type="subcellular location">
    <subcellularLocation>
        <location evidence="1 6">Nucleus</location>
    </subcellularLocation>
</comment>
<dbReference type="SUPFAM" id="SSF50978">
    <property type="entry name" value="WD40 repeat-like"/>
    <property type="match status" value="1"/>
</dbReference>
<reference evidence="9 11" key="1">
    <citation type="submission" date="2020-01" db="EMBL/GenBank/DDBJ databases">
        <authorList>
            <consortium name="DOE Joint Genome Institute"/>
            <person name="Haridas S."/>
            <person name="Albert R."/>
            <person name="Binder M."/>
            <person name="Bloem J."/>
            <person name="Labutti K."/>
            <person name="Salamov A."/>
            <person name="Andreopoulos B."/>
            <person name="Baker S.E."/>
            <person name="Barry K."/>
            <person name="Bills G."/>
            <person name="Bluhm B.H."/>
            <person name="Cannon C."/>
            <person name="Castanera R."/>
            <person name="Culley D.E."/>
            <person name="Daum C."/>
            <person name="Ezra D."/>
            <person name="Gonzalez J.B."/>
            <person name="Henrissat B."/>
            <person name="Kuo A."/>
            <person name="Liang C."/>
            <person name="Lipzen A."/>
            <person name="Lutzoni F."/>
            <person name="Magnuson J."/>
            <person name="Mondo S."/>
            <person name="Nolan M."/>
            <person name="Ohm R."/>
            <person name="Pangilinan J."/>
            <person name="Park H.-J."/>
            <person name="Ramirez L."/>
            <person name="Alfaro M."/>
            <person name="Sun H."/>
            <person name="Tritt A."/>
            <person name="Yoshinaga Y."/>
            <person name="Zwiers L.-H."/>
            <person name="Turgeon B.G."/>
            <person name="Goodwin S.B."/>
            <person name="Spatafora J.W."/>
            <person name="Crous P.W."/>
            <person name="Grigoriev I.V."/>
        </authorList>
    </citation>
    <scope>NUCLEOTIDE SEQUENCE</scope>
    <source>
        <strain evidence="9 11">CBS 781.70</strain>
    </source>
</reference>
<keyword evidence="10" id="KW-1185">Reference proteome</keyword>
<dbReference type="GO" id="GO:0005634">
    <property type="term" value="C:nucleus"/>
    <property type="evidence" value="ECO:0007669"/>
    <property type="project" value="UniProtKB-SubCell"/>
</dbReference>
<comment type="similarity">
    <text evidence="6">Belongs to the WD repeat TRM82 family.</text>
</comment>
<reference evidence="11" key="3">
    <citation type="submission" date="2025-04" db="UniProtKB">
        <authorList>
            <consortium name="RefSeq"/>
        </authorList>
    </citation>
    <scope>IDENTIFICATION</scope>
    <source>
        <strain evidence="11">CBS 781.70</strain>
    </source>
</reference>
<dbReference type="GO" id="GO:0106004">
    <property type="term" value="P:tRNA (guanine-N7)-methylation"/>
    <property type="evidence" value="ECO:0007669"/>
    <property type="project" value="UniProtKB-UniRule"/>
</dbReference>
<proteinExistence type="inferred from homology"/>
<dbReference type="RefSeq" id="XP_033535622.1">
    <property type="nucleotide sequence ID" value="XM_033677029.1"/>
</dbReference>
<protein>
    <submittedName>
        <fullName evidence="9 11">Uncharacterized protein</fullName>
    </submittedName>
</protein>
<comment type="function">
    <text evidence="6">Required for the formation of N(7)-methylguanine at position 46 (m7G46) in tRNA. In the complex, it is required to stabilize and induce conformational changes of the catalytic subunit.</text>
</comment>
<dbReference type="Pfam" id="PF00400">
    <property type="entry name" value="WD40"/>
    <property type="match status" value="1"/>
</dbReference>
<keyword evidence="5 6" id="KW-0539">Nucleus</keyword>
<dbReference type="Gene3D" id="2.130.10.10">
    <property type="entry name" value="YVTN repeat-like/Quinoprotein amine dehydrogenase"/>
    <property type="match status" value="1"/>
</dbReference>
<comment type="pathway">
    <text evidence="6">tRNA modification; N(7)-methylguanine-tRNA biosynthesis.</text>
</comment>
<reference evidence="11" key="2">
    <citation type="submission" date="2020-04" db="EMBL/GenBank/DDBJ databases">
        <authorList>
            <consortium name="NCBI Genome Project"/>
        </authorList>
    </citation>
    <scope>NUCLEOTIDE SEQUENCE</scope>
    <source>
        <strain evidence="11">CBS 781.70</strain>
    </source>
</reference>
<dbReference type="InterPro" id="IPR028884">
    <property type="entry name" value="Trm82"/>
</dbReference>
<dbReference type="PROSITE" id="PS50082">
    <property type="entry name" value="WD_REPEATS_2"/>
    <property type="match status" value="1"/>
</dbReference>
<accession>A0A6G1G7U3</accession>
<feature type="repeat" description="WD" evidence="7">
    <location>
        <begin position="233"/>
        <end position="274"/>
    </location>
</feature>
<sequence length="455" mass="49776">MNISRFNPSNSDIPEHTGNGIQPTTADSDDERPGKRQKLSAKTETPSYVLSVTISNDRNHIVAITAEDKAVRVFEVEKTGELKELSKRCMFKRPSTVELSDDDSTIFVGDKFGDAYSLPLLPAADFIPKAQVSRTETQSKPAASLTTVHTAANRKILEAQMKAIDAAKPKEGLPFEAKLLLGHVSLMTDLKFVTLENESGGGKRRSYLVTADRDEHIRVSRGPSQAHIIENFCLGHTEFVSKLCFIGKGRYLVSGGGDDELFVWDWLQSKLLRKVDLRGPVEACRGAGEDSSSANASVPDRVPICVTGLWRYVVSGSECVLIACEGVAGIFLLNLEPIFNAGASPQISWTTLPGNLLDTVVSESSIVVSVDGIHAKNSCSVVRESVEGQQLCVLKPHGDGATFDVDDFFTDSNERRETNRDQIDKTKVAERLYTTGLLRKRRGQEGESGDVEEME</sequence>
<evidence type="ECO:0000256" key="2">
    <source>
        <dbReference type="ARBA" id="ARBA00022574"/>
    </source>
</evidence>
<evidence type="ECO:0000313" key="9">
    <source>
        <dbReference type="EMBL" id="KAF1813991.1"/>
    </source>
</evidence>
<evidence type="ECO:0000256" key="7">
    <source>
        <dbReference type="PROSITE-ProRule" id="PRU00221"/>
    </source>
</evidence>
<feature type="region of interest" description="Disordered" evidence="8">
    <location>
        <begin position="1"/>
        <end position="43"/>
    </location>
</feature>
<dbReference type="AlphaFoldDB" id="A0A6G1G7U3"/>
<organism evidence="9">
    <name type="scientific">Eremomyces bilateralis CBS 781.70</name>
    <dbReference type="NCBI Taxonomy" id="1392243"/>
    <lineage>
        <taxon>Eukaryota</taxon>
        <taxon>Fungi</taxon>
        <taxon>Dikarya</taxon>
        <taxon>Ascomycota</taxon>
        <taxon>Pezizomycotina</taxon>
        <taxon>Dothideomycetes</taxon>
        <taxon>Dothideomycetes incertae sedis</taxon>
        <taxon>Eremomycetales</taxon>
        <taxon>Eremomycetaceae</taxon>
        <taxon>Eremomyces</taxon>
    </lineage>
</organism>
<keyword evidence="4 6" id="KW-0677">Repeat</keyword>
<evidence type="ECO:0000313" key="11">
    <source>
        <dbReference type="RefSeq" id="XP_033535622.1"/>
    </source>
</evidence>
<dbReference type="GeneID" id="54417599"/>
<evidence type="ECO:0000256" key="4">
    <source>
        <dbReference type="ARBA" id="ARBA00022737"/>
    </source>
</evidence>
<dbReference type="OrthoDB" id="339900at2759"/>
<evidence type="ECO:0000256" key="6">
    <source>
        <dbReference type="HAMAP-Rule" id="MF_03056"/>
    </source>
</evidence>
<dbReference type="UniPathway" id="UPA00989"/>
<dbReference type="PROSITE" id="PS50294">
    <property type="entry name" value="WD_REPEATS_REGION"/>
    <property type="match status" value="1"/>
</dbReference>
<dbReference type="PANTHER" id="PTHR16288:SF0">
    <property type="entry name" value="TRNA (GUANINE-N(7)-)-METHYLTRANSFERASE NON-CATALYTIC SUBUNIT WDR4"/>
    <property type="match status" value="1"/>
</dbReference>
<dbReference type="GO" id="GO:0005829">
    <property type="term" value="C:cytosol"/>
    <property type="evidence" value="ECO:0007669"/>
    <property type="project" value="TreeGrafter"/>
</dbReference>
<keyword evidence="2 6" id="KW-0853">WD repeat</keyword>
<dbReference type="PANTHER" id="PTHR16288">
    <property type="entry name" value="WD40 REPEAT PROTEIN 4"/>
    <property type="match status" value="1"/>
</dbReference>
<dbReference type="InterPro" id="IPR036322">
    <property type="entry name" value="WD40_repeat_dom_sf"/>
</dbReference>
<dbReference type="SMART" id="SM00320">
    <property type="entry name" value="WD40"/>
    <property type="match status" value="3"/>
</dbReference>
<evidence type="ECO:0000313" key="10">
    <source>
        <dbReference type="Proteomes" id="UP000504638"/>
    </source>
</evidence>
<dbReference type="Proteomes" id="UP000504638">
    <property type="component" value="Unplaced"/>
</dbReference>
<evidence type="ECO:0000256" key="1">
    <source>
        <dbReference type="ARBA" id="ARBA00004123"/>
    </source>
</evidence>
<evidence type="ECO:0000256" key="5">
    <source>
        <dbReference type="ARBA" id="ARBA00023242"/>
    </source>
</evidence>
<dbReference type="InterPro" id="IPR015943">
    <property type="entry name" value="WD40/YVTN_repeat-like_dom_sf"/>
</dbReference>
<dbReference type="GO" id="GO:0043527">
    <property type="term" value="C:tRNA methyltransferase complex"/>
    <property type="evidence" value="ECO:0007669"/>
    <property type="project" value="TreeGrafter"/>
</dbReference>
<name>A0A6G1G7U3_9PEZI</name>
<dbReference type="EMBL" id="ML975154">
    <property type="protein sequence ID" value="KAF1813991.1"/>
    <property type="molecule type" value="Genomic_DNA"/>
</dbReference>
<evidence type="ECO:0000256" key="3">
    <source>
        <dbReference type="ARBA" id="ARBA00022694"/>
    </source>
</evidence>